<feature type="transmembrane region" description="Helical" evidence="6">
    <location>
        <begin position="15"/>
        <end position="36"/>
    </location>
</feature>
<keyword evidence="4 6" id="KW-1133">Transmembrane helix</keyword>
<evidence type="ECO:0000256" key="3">
    <source>
        <dbReference type="ARBA" id="ARBA00022692"/>
    </source>
</evidence>
<dbReference type="Pfam" id="PF01169">
    <property type="entry name" value="GDT1"/>
    <property type="match status" value="2"/>
</dbReference>
<feature type="transmembrane region" description="Helical" evidence="6">
    <location>
        <begin position="48"/>
        <end position="69"/>
    </location>
</feature>
<sequence>MYSSHPVLGSPDFNAFLLSVGMVGMAEIFDKTWFVALVMAMRYEKNTVFWGCFAALLVHVFVAAAFGFSVSRLVAPRTLDFLAAGLYGTFAVLYAYDWLTTEQDSDLMAAGKEEVNSSVRNEDEQDEEATYGATKGSHAVEKPSVLGRVFVQCFMAVFIAEWGDRTQIAMIGIHASQPLVPVMLGSTLAFALLTLSAVLVGIFLGDRTLNESTVKAVCAVSFLFFMAMSVRDGLHARAGTQTTPQLPH</sequence>
<accession>A0A7S4R5H9</accession>
<proteinExistence type="inferred from homology"/>
<dbReference type="GO" id="GO:0046873">
    <property type="term" value="F:metal ion transmembrane transporter activity"/>
    <property type="evidence" value="ECO:0007669"/>
    <property type="project" value="InterPro"/>
</dbReference>
<keyword evidence="3 6" id="KW-0812">Transmembrane</keyword>
<dbReference type="AlphaFoldDB" id="A0A7S4R5H9"/>
<evidence type="ECO:0000256" key="1">
    <source>
        <dbReference type="ARBA" id="ARBA00004141"/>
    </source>
</evidence>
<keyword evidence="5 6" id="KW-0472">Membrane</keyword>
<reference evidence="7" key="1">
    <citation type="submission" date="2021-01" db="EMBL/GenBank/DDBJ databases">
        <authorList>
            <person name="Corre E."/>
            <person name="Pelletier E."/>
            <person name="Niang G."/>
            <person name="Scheremetjew M."/>
            <person name="Finn R."/>
            <person name="Kale V."/>
            <person name="Holt S."/>
            <person name="Cochrane G."/>
            <person name="Meng A."/>
            <person name="Brown T."/>
            <person name="Cohen L."/>
        </authorList>
    </citation>
    <scope>NUCLEOTIDE SEQUENCE</scope>
    <source>
        <strain evidence="7">CCMP3105</strain>
    </source>
</reference>
<dbReference type="PANTHER" id="PTHR12608:SF1">
    <property type="entry name" value="TRANSMEMBRANE PROTEIN 165"/>
    <property type="match status" value="1"/>
</dbReference>
<feature type="transmembrane region" description="Helical" evidence="6">
    <location>
        <begin position="145"/>
        <end position="163"/>
    </location>
</feature>
<gene>
    <name evidence="7" type="ORF">AMON00008_LOCUS30480</name>
</gene>
<feature type="transmembrane region" description="Helical" evidence="6">
    <location>
        <begin position="183"/>
        <end position="205"/>
    </location>
</feature>
<dbReference type="EMBL" id="HBNR01043806">
    <property type="protein sequence ID" value="CAE4604054.1"/>
    <property type="molecule type" value="Transcribed_RNA"/>
</dbReference>
<evidence type="ECO:0000256" key="4">
    <source>
        <dbReference type="ARBA" id="ARBA00022989"/>
    </source>
</evidence>
<feature type="transmembrane region" description="Helical" evidence="6">
    <location>
        <begin position="81"/>
        <end position="99"/>
    </location>
</feature>
<dbReference type="InterPro" id="IPR001727">
    <property type="entry name" value="GDT1-like"/>
</dbReference>
<evidence type="ECO:0000256" key="6">
    <source>
        <dbReference type="RuleBase" id="RU365102"/>
    </source>
</evidence>
<evidence type="ECO:0000256" key="2">
    <source>
        <dbReference type="ARBA" id="ARBA00009190"/>
    </source>
</evidence>
<protein>
    <recommendedName>
        <fullName evidence="6">GDT1 family protein</fullName>
    </recommendedName>
</protein>
<comment type="similarity">
    <text evidence="2 6">Belongs to the GDT1 family.</text>
</comment>
<dbReference type="PANTHER" id="PTHR12608">
    <property type="entry name" value="TRANSMEMBRANE PROTEIN HTP-1 RELATED"/>
    <property type="match status" value="1"/>
</dbReference>
<name>A0A7S4R5H9_9DINO</name>
<dbReference type="GO" id="GO:0016020">
    <property type="term" value="C:membrane"/>
    <property type="evidence" value="ECO:0007669"/>
    <property type="project" value="UniProtKB-SubCell"/>
</dbReference>
<evidence type="ECO:0000256" key="5">
    <source>
        <dbReference type="ARBA" id="ARBA00023136"/>
    </source>
</evidence>
<comment type="subcellular location">
    <subcellularLocation>
        <location evidence="1 6">Membrane</location>
        <topology evidence="1 6">Multi-pass membrane protein</topology>
    </subcellularLocation>
</comment>
<organism evidence="7">
    <name type="scientific">Alexandrium monilatum</name>
    <dbReference type="NCBI Taxonomy" id="311494"/>
    <lineage>
        <taxon>Eukaryota</taxon>
        <taxon>Sar</taxon>
        <taxon>Alveolata</taxon>
        <taxon>Dinophyceae</taxon>
        <taxon>Gonyaulacales</taxon>
        <taxon>Pyrocystaceae</taxon>
        <taxon>Alexandrium</taxon>
    </lineage>
</organism>
<evidence type="ECO:0000313" key="7">
    <source>
        <dbReference type="EMBL" id="CAE4604054.1"/>
    </source>
</evidence>